<dbReference type="EMBL" id="JACIJD010000018">
    <property type="protein sequence ID" value="MBB5695423.1"/>
    <property type="molecule type" value="Genomic_DNA"/>
</dbReference>
<name>A0A840YLA6_9PROT</name>
<proteinExistence type="predicted"/>
<dbReference type="PRINTS" id="PR00368">
    <property type="entry name" value="FADPNR"/>
</dbReference>
<evidence type="ECO:0000313" key="2">
    <source>
        <dbReference type="Proteomes" id="UP000580654"/>
    </source>
</evidence>
<keyword evidence="2" id="KW-1185">Reference proteome</keyword>
<accession>A0A840YLA6</accession>
<dbReference type="Proteomes" id="UP000580654">
    <property type="component" value="Unassembled WGS sequence"/>
</dbReference>
<dbReference type="InterPro" id="IPR036188">
    <property type="entry name" value="FAD/NAD-bd_sf"/>
</dbReference>
<dbReference type="RefSeq" id="WP_184520627.1">
    <property type="nucleotide sequence ID" value="NZ_JACIJD010000018.1"/>
</dbReference>
<reference evidence="1 2" key="1">
    <citation type="submission" date="2020-08" db="EMBL/GenBank/DDBJ databases">
        <title>Genomic Encyclopedia of Type Strains, Phase IV (KMG-IV): sequencing the most valuable type-strain genomes for metagenomic binning, comparative biology and taxonomic classification.</title>
        <authorList>
            <person name="Goeker M."/>
        </authorList>
    </citation>
    <scope>NUCLEOTIDE SEQUENCE [LARGE SCALE GENOMIC DNA]</scope>
    <source>
        <strain evidence="1 2">DSM 25622</strain>
    </source>
</reference>
<protein>
    <submittedName>
        <fullName evidence="1">Uncharacterized protein</fullName>
    </submittedName>
</protein>
<sequence length="197" mass="19543">MSPLVLGGGPAALEASRHLPGAVIVPQAWHAEPGRLWVEDRGGLRALLFDRLLVLDDVPLILAALGCTFDGGAPVVDGYGETSQPGIFAAGPALGVTGPEAPVQARIAALALAGQPAGPGIAARPRPLPAQERLDPVALAGLLEGPPGPARDDAVLAQCALIGPVAFALPVGLAALAAMAGEMPDPLPVQSDAGGLA</sequence>
<dbReference type="AlphaFoldDB" id="A0A840YLA6"/>
<evidence type="ECO:0000313" key="1">
    <source>
        <dbReference type="EMBL" id="MBB5695423.1"/>
    </source>
</evidence>
<organism evidence="1 2">
    <name type="scientific">Muricoccus pecuniae</name>
    <dbReference type="NCBI Taxonomy" id="693023"/>
    <lineage>
        <taxon>Bacteria</taxon>
        <taxon>Pseudomonadati</taxon>
        <taxon>Pseudomonadota</taxon>
        <taxon>Alphaproteobacteria</taxon>
        <taxon>Acetobacterales</taxon>
        <taxon>Roseomonadaceae</taxon>
        <taxon>Muricoccus</taxon>
    </lineage>
</organism>
<dbReference type="SUPFAM" id="SSF51905">
    <property type="entry name" value="FAD/NAD(P)-binding domain"/>
    <property type="match status" value="1"/>
</dbReference>
<comment type="caution">
    <text evidence="1">The sequence shown here is derived from an EMBL/GenBank/DDBJ whole genome shotgun (WGS) entry which is preliminary data.</text>
</comment>
<gene>
    <name evidence="1" type="ORF">FHS87_003482</name>
</gene>